<dbReference type="Proteomes" id="UP000310639">
    <property type="component" value="Chromosome"/>
</dbReference>
<dbReference type="Pfam" id="PF09334">
    <property type="entry name" value="tRNA-synt_1g"/>
    <property type="match status" value="2"/>
</dbReference>
<dbReference type="SUPFAM" id="SSF47323">
    <property type="entry name" value="Anticodon-binding domain of a subclass of class I aminoacyl-tRNA synthetases"/>
    <property type="match status" value="1"/>
</dbReference>
<evidence type="ECO:0000256" key="1">
    <source>
        <dbReference type="ARBA" id="ARBA00003314"/>
    </source>
</evidence>
<gene>
    <name evidence="17" type="ORF">FBF37_02985</name>
</gene>
<dbReference type="FunFam" id="2.170.220.10:FF:000001">
    <property type="entry name" value="methionine--tRNA ligase, mitochondrial"/>
    <property type="match status" value="1"/>
</dbReference>
<keyword evidence="6 13" id="KW-0436">Ligase</keyword>
<dbReference type="Gene3D" id="3.40.50.620">
    <property type="entry name" value="HUPs"/>
    <property type="match status" value="1"/>
</dbReference>
<dbReference type="Gene3D" id="1.10.730.10">
    <property type="entry name" value="Isoleucyl-tRNA Synthetase, Domain 1"/>
    <property type="match status" value="1"/>
</dbReference>
<dbReference type="Pfam" id="PF08264">
    <property type="entry name" value="Anticodon_1"/>
    <property type="match status" value="1"/>
</dbReference>
<protein>
    <recommendedName>
        <fullName evidence="4">Methionine--tRNA ligase</fullName>
        <ecNumber evidence="3">6.1.1.10</ecNumber>
    </recommendedName>
    <alternativeName>
        <fullName evidence="11">Methionyl-tRNA synthetase</fullName>
    </alternativeName>
</protein>
<keyword evidence="7 13" id="KW-0547">Nucleotide-binding</keyword>
<evidence type="ECO:0000256" key="13">
    <source>
        <dbReference type="RuleBase" id="RU363039"/>
    </source>
</evidence>
<dbReference type="InterPro" id="IPR014758">
    <property type="entry name" value="Met-tRNA_synth"/>
</dbReference>
<evidence type="ECO:0000256" key="2">
    <source>
        <dbReference type="ARBA" id="ARBA00004496"/>
    </source>
</evidence>
<evidence type="ECO:0000256" key="9">
    <source>
        <dbReference type="ARBA" id="ARBA00022917"/>
    </source>
</evidence>
<evidence type="ECO:0000256" key="6">
    <source>
        <dbReference type="ARBA" id="ARBA00022598"/>
    </source>
</evidence>
<evidence type="ECO:0000256" key="4">
    <source>
        <dbReference type="ARBA" id="ARBA00018753"/>
    </source>
</evidence>
<dbReference type="KEGG" id="nft:FBF37_02985"/>
<dbReference type="PROSITE" id="PS00178">
    <property type="entry name" value="AA_TRNA_LIGASE_I"/>
    <property type="match status" value="1"/>
</dbReference>
<evidence type="ECO:0000256" key="12">
    <source>
        <dbReference type="ARBA" id="ARBA00047364"/>
    </source>
</evidence>
<name>A0A4V1GDN6_9BACT</name>
<feature type="domain" description="Methionyl/Leucyl tRNA synthetase" evidence="16">
    <location>
        <begin position="158"/>
        <end position="363"/>
    </location>
</feature>
<evidence type="ECO:0000256" key="8">
    <source>
        <dbReference type="ARBA" id="ARBA00022840"/>
    </source>
</evidence>
<feature type="region of interest" description="Disordered" evidence="14">
    <location>
        <begin position="481"/>
        <end position="504"/>
    </location>
</feature>
<keyword evidence="8 13" id="KW-0067">ATP-binding</keyword>
<dbReference type="InterPro" id="IPR014729">
    <property type="entry name" value="Rossmann-like_a/b/a_fold"/>
</dbReference>
<dbReference type="PANTHER" id="PTHR43326:SF1">
    <property type="entry name" value="METHIONINE--TRNA LIGASE, MITOCHONDRIAL"/>
    <property type="match status" value="1"/>
</dbReference>
<proteinExistence type="inferred from homology"/>
<dbReference type="InterPro" id="IPR023457">
    <property type="entry name" value="Met-tRNA_synth_2"/>
</dbReference>
<dbReference type="InterPro" id="IPR033911">
    <property type="entry name" value="MetRS_core"/>
</dbReference>
<reference evidence="17 18" key="1">
    <citation type="submission" date="2019-04" db="EMBL/GenBank/DDBJ databases">
        <title>Saccharibacteria TM7 genomes.</title>
        <authorList>
            <person name="Bor B."/>
            <person name="He X."/>
            <person name="Chen T."/>
            <person name="Dewhirst F.E."/>
        </authorList>
    </citation>
    <scope>NUCLEOTIDE SEQUENCE [LARGE SCALE GENOMIC DNA]</scope>
    <source>
        <strain evidence="17 18">BB001</strain>
    </source>
</reference>
<keyword evidence="9 13" id="KW-0648">Protein biosynthesis</keyword>
<dbReference type="NCBIfam" id="TIGR00398">
    <property type="entry name" value="metG"/>
    <property type="match status" value="1"/>
</dbReference>
<evidence type="ECO:0000259" key="15">
    <source>
        <dbReference type="Pfam" id="PF08264"/>
    </source>
</evidence>
<dbReference type="SUPFAM" id="SSF52374">
    <property type="entry name" value="Nucleotidylyl transferase"/>
    <property type="match status" value="1"/>
</dbReference>
<dbReference type="CDD" id="cd00814">
    <property type="entry name" value="MetRS_core"/>
    <property type="match status" value="1"/>
</dbReference>
<evidence type="ECO:0000256" key="3">
    <source>
        <dbReference type="ARBA" id="ARBA00012838"/>
    </source>
</evidence>
<evidence type="ECO:0000256" key="10">
    <source>
        <dbReference type="ARBA" id="ARBA00023146"/>
    </source>
</evidence>
<dbReference type="Gene3D" id="2.170.220.10">
    <property type="match status" value="1"/>
</dbReference>
<keyword evidence="10 13" id="KW-0030">Aminoacyl-tRNA synthetase</keyword>
<comment type="function">
    <text evidence="1">Is required not only for elongation of protein synthesis but also for the initiation of all mRNA translation through initiator tRNA(fMet) aminoacylation.</text>
</comment>
<comment type="similarity">
    <text evidence="13">Belongs to the class-I aminoacyl-tRNA synthetase family.</text>
</comment>
<dbReference type="AlphaFoldDB" id="A0A4V1GDN6"/>
<feature type="domain" description="Methionyl/Leucyl tRNA synthetase" evidence="16">
    <location>
        <begin position="7"/>
        <end position="152"/>
    </location>
</feature>
<dbReference type="RefSeq" id="WP_138079352.1">
    <property type="nucleotide sequence ID" value="NZ_CP040004.1"/>
</dbReference>
<evidence type="ECO:0000259" key="16">
    <source>
        <dbReference type="Pfam" id="PF09334"/>
    </source>
</evidence>
<dbReference type="PANTHER" id="PTHR43326">
    <property type="entry name" value="METHIONYL-TRNA SYNTHETASE"/>
    <property type="match status" value="1"/>
</dbReference>
<sequence length="504" mass="57202">MTKQHAYITTAIPYVNGLPHIGHAMDYMLADVWTRYQRQNGREVRFQTGVDEHGNKIAAKAASQNQTPQAYVDQMHGNFQNMIAELNISATDFIRTTDPHHVSAVQYIWQKLAAAGYIYKSTYEGWYCQGCEAFVTDKEAAENNGICPDHQSPYQRLSEENYYFKTSAFSENIRQAIESNKMKIVPEFRKKEFLELMKDGLKDVSISRPRKNLSWGVPVPGDDTQVMYVWLDALSNYITVIGYPDRPEEWQAFWPANVQVIGKDILRFHAGIWPAMLMALDLPLPKVLLVHGFINVGGAKMSKSLGNGVGPADIIPHYGVEAFRYYFLRHVPTQDDGDFTWEKFEAAYNGELGNDLGNLVQRVAKMVQSYQAGVIGDAPQAEHDMGPYRHFMESFAFNQAMDEIWQIIRSLNQYIERVQPWQVAKKRAKDPEAEAHLGEILAYACGTLLQVSDMLRPFMPQTAEKIHDMFASGVVPPEPTPLFPRKYLHTPDPRAPKTDAQGSK</sequence>
<organism evidence="17 18">
    <name type="scientific">Candidatus Nanosynbacter featherlites</name>
    <dbReference type="NCBI Taxonomy" id="2572088"/>
    <lineage>
        <taxon>Bacteria</taxon>
        <taxon>Candidatus Saccharimonadota</taxon>
        <taxon>Candidatus Saccharimonadia</taxon>
        <taxon>Candidatus Nanosynbacterales</taxon>
        <taxon>Candidatus Nanosynbacteraceae</taxon>
        <taxon>Candidatus Nanosynbacter</taxon>
    </lineage>
</organism>
<dbReference type="OrthoDB" id="9810191at2"/>
<dbReference type="GO" id="GO:0005737">
    <property type="term" value="C:cytoplasm"/>
    <property type="evidence" value="ECO:0007669"/>
    <property type="project" value="UniProtKB-SubCell"/>
</dbReference>
<evidence type="ECO:0000256" key="7">
    <source>
        <dbReference type="ARBA" id="ARBA00022741"/>
    </source>
</evidence>
<dbReference type="InterPro" id="IPR001412">
    <property type="entry name" value="aa-tRNA-synth_I_CS"/>
</dbReference>
<evidence type="ECO:0000313" key="18">
    <source>
        <dbReference type="Proteomes" id="UP000310639"/>
    </source>
</evidence>
<dbReference type="GO" id="GO:0006431">
    <property type="term" value="P:methionyl-tRNA aminoacylation"/>
    <property type="evidence" value="ECO:0007669"/>
    <property type="project" value="InterPro"/>
</dbReference>
<evidence type="ECO:0000256" key="5">
    <source>
        <dbReference type="ARBA" id="ARBA00022490"/>
    </source>
</evidence>
<accession>A0A4V1GDN6</accession>
<dbReference type="EC" id="6.1.1.10" evidence="3"/>
<evidence type="ECO:0000256" key="14">
    <source>
        <dbReference type="SAM" id="MobiDB-lite"/>
    </source>
</evidence>
<feature type="domain" description="Methionyl/Valyl/Leucyl/Isoleucyl-tRNA synthetase anticodon-binding" evidence="15">
    <location>
        <begin position="391"/>
        <end position="468"/>
    </location>
</feature>
<dbReference type="InterPro" id="IPR041872">
    <property type="entry name" value="Anticodon_Met"/>
</dbReference>
<dbReference type="PRINTS" id="PR01041">
    <property type="entry name" value="TRNASYNTHMET"/>
</dbReference>
<dbReference type="EMBL" id="CP040004">
    <property type="protein sequence ID" value="QCT42416.1"/>
    <property type="molecule type" value="Genomic_DNA"/>
</dbReference>
<evidence type="ECO:0000313" key="17">
    <source>
        <dbReference type="EMBL" id="QCT42416.1"/>
    </source>
</evidence>
<dbReference type="InterPro" id="IPR009080">
    <property type="entry name" value="tRNAsynth_Ia_anticodon-bd"/>
</dbReference>
<evidence type="ECO:0000256" key="11">
    <source>
        <dbReference type="ARBA" id="ARBA00030904"/>
    </source>
</evidence>
<dbReference type="InterPro" id="IPR013155">
    <property type="entry name" value="M/V/L/I-tRNA-synth_anticd-bd"/>
</dbReference>
<keyword evidence="18" id="KW-1185">Reference proteome</keyword>
<dbReference type="InterPro" id="IPR015413">
    <property type="entry name" value="Methionyl/Leucyl_tRNA_Synth"/>
</dbReference>
<comment type="catalytic activity">
    <reaction evidence="12">
        <text>tRNA(Met) + L-methionine + ATP = L-methionyl-tRNA(Met) + AMP + diphosphate</text>
        <dbReference type="Rhea" id="RHEA:13481"/>
        <dbReference type="Rhea" id="RHEA-COMP:9667"/>
        <dbReference type="Rhea" id="RHEA-COMP:9698"/>
        <dbReference type="ChEBI" id="CHEBI:30616"/>
        <dbReference type="ChEBI" id="CHEBI:33019"/>
        <dbReference type="ChEBI" id="CHEBI:57844"/>
        <dbReference type="ChEBI" id="CHEBI:78442"/>
        <dbReference type="ChEBI" id="CHEBI:78530"/>
        <dbReference type="ChEBI" id="CHEBI:456215"/>
        <dbReference type="EC" id="6.1.1.10"/>
    </reaction>
</comment>
<dbReference type="GO" id="GO:0005524">
    <property type="term" value="F:ATP binding"/>
    <property type="evidence" value="ECO:0007669"/>
    <property type="project" value="UniProtKB-KW"/>
</dbReference>
<comment type="subcellular location">
    <subcellularLocation>
        <location evidence="2">Cytoplasm</location>
    </subcellularLocation>
</comment>
<keyword evidence="5" id="KW-0963">Cytoplasm</keyword>
<dbReference type="CDD" id="cd07957">
    <property type="entry name" value="Anticodon_Ia_Met"/>
    <property type="match status" value="1"/>
</dbReference>
<dbReference type="GO" id="GO:0004825">
    <property type="term" value="F:methionine-tRNA ligase activity"/>
    <property type="evidence" value="ECO:0007669"/>
    <property type="project" value="UniProtKB-EC"/>
</dbReference>